<keyword evidence="2" id="KW-0805">Transcription regulation</keyword>
<evidence type="ECO:0000256" key="4">
    <source>
        <dbReference type="PROSITE-ProRule" id="PRU00169"/>
    </source>
</evidence>
<dbReference type="GO" id="GO:0000160">
    <property type="term" value="P:phosphorelay signal transduction system"/>
    <property type="evidence" value="ECO:0007669"/>
    <property type="project" value="UniProtKB-KW"/>
</dbReference>
<gene>
    <name evidence="7" type="ORF">ILEXP_LOCUS4009</name>
</gene>
<dbReference type="Proteomes" id="UP001642360">
    <property type="component" value="Unassembled WGS sequence"/>
</dbReference>
<evidence type="ECO:0000313" key="8">
    <source>
        <dbReference type="Proteomes" id="UP001642360"/>
    </source>
</evidence>
<dbReference type="SUPFAM" id="SSF52172">
    <property type="entry name" value="CheY-like"/>
    <property type="match status" value="1"/>
</dbReference>
<dbReference type="AlphaFoldDB" id="A0ABC8R319"/>
<keyword evidence="8" id="KW-1185">Reference proteome</keyword>
<keyword evidence="4" id="KW-0597">Phosphoprotein</keyword>
<comment type="caution">
    <text evidence="7">The sequence shown here is derived from an EMBL/GenBank/DDBJ whole genome shotgun (WGS) entry which is preliminary data.</text>
</comment>
<evidence type="ECO:0000256" key="2">
    <source>
        <dbReference type="ARBA" id="ARBA00023015"/>
    </source>
</evidence>
<reference evidence="7 8" key="1">
    <citation type="submission" date="2024-02" db="EMBL/GenBank/DDBJ databases">
        <authorList>
            <person name="Vignale AGUSTIN F."/>
            <person name="Sosa J E."/>
            <person name="Modenutti C."/>
        </authorList>
    </citation>
    <scope>NUCLEOTIDE SEQUENCE [LARGE SCALE GENOMIC DNA]</scope>
</reference>
<evidence type="ECO:0000256" key="1">
    <source>
        <dbReference type="ARBA" id="ARBA00023012"/>
    </source>
</evidence>
<feature type="domain" description="Response regulatory" evidence="6">
    <location>
        <begin position="29"/>
        <end position="144"/>
    </location>
</feature>
<dbReference type="InterPro" id="IPR001789">
    <property type="entry name" value="Sig_transdc_resp-reg_receiver"/>
</dbReference>
<dbReference type="PANTHER" id="PTHR43874:SF87">
    <property type="entry name" value="HTH MYB-TYPE DOMAIN-CONTAINING PROTEIN"/>
    <property type="match status" value="1"/>
</dbReference>
<dbReference type="PROSITE" id="PS50110">
    <property type="entry name" value="RESPONSE_REGULATORY"/>
    <property type="match status" value="1"/>
</dbReference>
<feature type="modified residue" description="4-aspartylphosphate" evidence="4">
    <location>
        <position position="80"/>
    </location>
</feature>
<keyword evidence="1" id="KW-0902">Two-component regulatory system</keyword>
<proteinExistence type="predicted"/>
<dbReference type="Gene3D" id="3.40.50.2300">
    <property type="match status" value="1"/>
</dbReference>
<evidence type="ECO:0000313" key="7">
    <source>
        <dbReference type="EMBL" id="CAK9136993.1"/>
    </source>
</evidence>
<feature type="region of interest" description="Disordered" evidence="5">
    <location>
        <begin position="155"/>
        <end position="218"/>
    </location>
</feature>
<evidence type="ECO:0000259" key="6">
    <source>
        <dbReference type="PROSITE" id="PS50110"/>
    </source>
</evidence>
<dbReference type="EMBL" id="CAUOFW020000792">
    <property type="protein sequence ID" value="CAK9136993.1"/>
    <property type="molecule type" value="Genomic_DNA"/>
</dbReference>
<accession>A0ABC8R319</accession>
<keyword evidence="3" id="KW-0804">Transcription</keyword>
<feature type="compositionally biased region" description="Polar residues" evidence="5">
    <location>
        <begin position="184"/>
        <end position="193"/>
    </location>
</feature>
<evidence type="ECO:0000256" key="5">
    <source>
        <dbReference type="SAM" id="MobiDB-lite"/>
    </source>
</evidence>
<dbReference type="InterPro" id="IPR011006">
    <property type="entry name" value="CheY-like_superfamily"/>
</dbReference>
<organism evidence="7 8">
    <name type="scientific">Ilex paraguariensis</name>
    <name type="common">yerba mate</name>
    <dbReference type="NCBI Taxonomy" id="185542"/>
    <lineage>
        <taxon>Eukaryota</taxon>
        <taxon>Viridiplantae</taxon>
        <taxon>Streptophyta</taxon>
        <taxon>Embryophyta</taxon>
        <taxon>Tracheophyta</taxon>
        <taxon>Spermatophyta</taxon>
        <taxon>Magnoliopsida</taxon>
        <taxon>eudicotyledons</taxon>
        <taxon>Gunneridae</taxon>
        <taxon>Pentapetalae</taxon>
        <taxon>asterids</taxon>
        <taxon>campanulids</taxon>
        <taxon>Aquifoliales</taxon>
        <taxon>Aquifoliaceae</taxon>
        <taxon>Ilex</taxon>
    </lineage>
</organism>
<name>A0ABC8R319_9AQUA</name>
<dbReference type="SMART" id="SM00448">
    <property type="entry name" value="REC"/>
    <property type="match status" value="1"/>
</dbReference>
<dbReference type="InterPro" id="IPR045279">
    <property type="entry name" value="ARR-like"/>
</dbReference>
<dbReference type="Pfam" id="PF00072">
    <property type="entry name" value="Response_reg"/>
    <property type="match status" value="1"/>
</dbReference>
<sequence>MWWELDGSRTSTGPSVSKTSYHTFTCNLRVLLVDNDKECLFSTAKMLETSSYKVTAVEHVSTALSMLSEGKEHFDLLLADIDQSPDLDGCKLLCQSIIMEVPAFVMSNNEDTMLARKALENGAFLFLDKPVSMEMLTYLWQHVLRERIRKKKMPEKDKLGEVTDDNGKQNKSKRKIFAEDKGSETNNKTNNSGSKRRERSKTLVDKGQECVSEDNGSDRIRRRPCTEWTEELHGKFMEAVHLLGEGSKISFNSFYKIIS</sequence>
<evidence type="ECO:0000256" key="3">
    <source>
        <dbReference type="ARBA" id="ARBA00023163"/>
    </source>
</evidence>
<protein>
    <recommendedName>
        <fullName evidence="6">Response regulatory domain-containing protein</fullName>
    </recommendedName>
</protein>
<dbReference type="PANTHER" id="PTHR43874">
    <property type="entry name" value="TWO-COMPONENT RESPONSE REGULATOR"/>
    <property type="match status" value="1"/>
</dbReference>
<feature type="compositionally biased region" description="Basic and acidic residues" evidence="5">
    <location>
        <begin position="155"/>
        <end position="168"/>
    </location>
</feature>